<dbReference type="Gene3D" id="2.40.110.10">
    <property type="entry name" value="Butyryl-CoA Dehydrogenase, subunit A, domain 2"/>
    <property type="match status" value="1"/>
</dbReference>
<dbReference type="InterPro" id="IPR036250">
    <property type="entry name" value="AcylCo_DH-like_C"/>
</dbReference>
<dbReference type="Gene3D" id="1.10.540.10">
    <property type="entry name" value="Acyl-CoA dehydrogenase/oxidase, N-terminal domain"/>
    <property type="match status" value="1"/>
</dbReference>
<feature type="domain" description="Acyl-CoA dehydrogenase/oxidase C-terminal" evidence="6">
    <location>
        <begin position="236"/>
        <end position="364"/>
    </location>
</feature>
<dbReference type="SUPFAM" id="SSF47203">
    <property type="entry name" value="Acyl-CoA dehydrogenase C-terminal domain-like"/>
    <property type="match status" value="1"/>
</dbReference>
<dbReference type="InterPro" id="IPR037069">
    <property type="entry name" value="AcylCoA_DH/ox_N_sf"/>
</dbReference>
<evidence type="ECO:0000256" key="3">
    <source>
        <dbReference type="ARBA" id="ARBA00022630"/>
    </source>
</evidence>
<dbReference type="PANTHER" id="PTHR43884">
    <property type="entry name" value="ACYL-COA DEHYDROGENASE"/>
    <property type="match status" value="1"/>
</dbReference>
<dbReference type="InterPro" id="IPR009075">
    <property type="entry name" value="AcylCo_DH/oxidase_C"/>
</dbReference>
<dbReference type="EMBL" id="JBIRGH010000008">
    <property type="protein sequence ID" value="MFH8585770.1"/>
    <property type="molecule type" value="Genomic_DNA"/>
</dbReference>
<keyword evidence="4" id="KW-0274">FAD</keyword>
<evidence type="ECO:0000259" key="7">
    <source>
        <dbReference type="Pfam" id="PF02771"/>
    </source>
</evidence>
<evidence type="ECO:0000313" key="8">
    <source>
        <dbReference type="EMBL" id="MFH8585770.1"/>
    </source>
</evidence>
<comment type="cofactor">
    <cofactor evidence="1">
        <name>FAD</name>
        <dbReference type="ChEBI" id="CHEBI:57692"/>
    </cofactor>
</comment>
<dbReference type="RefSeq" id="WP_367432878.1">
    <property type="nucleotide sequence ID" value="NZ_CP108413.1"/>
</dbReference>
<evidence type="ECO:0000256" key="5">
    <source>
        <dbReference type="ARBA" id="ARBA00023002"/>
    </source>
</evidence>
<dbReference type="Gene3D" id="1.20.140.10">
    <property type="entry name" value="Butyryl-CoA Dehydrogenase, subunit A, domain 3"/>
    <property type="match status" value="1"/>
</dbReference>
<dbReference type="EC" id="1.-.-.-" evidence="8"/>
<protein>
    <submittedName>
        <fullName evidence="8">Acyl-CoA dehydrogenase family protein</fullName>
        <ecNumber evidence="8">1.-.-.-</ecNumber>
    </submittedName>
</protein>
<dbReference type="Pfam" id="PF00441">
    <property type="entry name" value="Acyl-CoA_dh_1"/>
    <property type="match status" value="1"/>
</dbReference>
<dbReference type="InterPro" id="IPR046373">
    <property type="entry name" value="Acyl-CoA_Oxase/DH_mid-dom_sf"/>
</dbReference>
<feature type="domain" description="Acyl-CoA dehydrogenase/oxidase N-terminal" evidence="7">
    <location>
        <begin position="38"/>
        <end position="120"/>
    </location>
</feature>
<comment type="caution">
    <text evidence="8">The sequence shown here is derived from an EMBL/GenBank/DDBJ whole genome shotgun (WGS) entry which is preliminary data.</text>
</comment>
<dbReference type="SUPFAM" id="SSF56645">
    <property type="entry name" value="Acyl-CoA dehydrogenase NM domain-like"/>
    <property type="match status" value="1"/>
</dbReference>
<proteinExistence type="inferred from homology"/>
<evidence type="ECO:0000256" key="1">
    <source>
        <dbReference type="ARBA" id="ARBA00001974"/>
    </source>
</evidence>
<comment type="similarity">
    <text evidence="2">Belongs to the acyl-CoA dehydrogenase family.</text>
</comment>
<sequence length="377" mass="39677">MDFTFTEEQQAAVEAAEAVFSGVAPDSVPSPALTPGAVADDFDRALWRKLADADLLSLPIAPEHGGAGLDPIALCLVLRESVKVLARVPLLESGAAALTLQTYATAGLRAELLPRIATGDLVVTVAAGGRTGHEPAELAVDARQEGADWILDGVQTAVPWAQAADRILLPAHTTDGHPVLALVPRTRAGVTLDDQVSTSGERLAEVRLDSVRVSAPETLTDPGAWESLRDLLTTGTCALALGLGERVLAMTSDYTGKREQFGFPVATFQAVAVQTADRFIDLRAMEATLWQAAWRLATGASGALPPAGDIAVAKIWAAEGVRRIVQTAQHLHGGFGADTDYPLHRYHAWAKHLELALGPAAAHEEALGDLLAAYPLD</sequence>
<organism evidence="8 9">
    <name type="scientific">Streptomyces celluloflavus</name>
    <dbReference type="NCBI Taxonomy" id="58344"/>
    <lineage>
        <taxon>Bacteria</taxon>
        <taxon>Bacillati</taxon>
        <taxon>Actinomycetota</taxon>
        <taxon>Actinomycetes</taxon>
        <taxon>Kitasatosporales</taxon>
        <taxon>Streptomycetaceae</taxon>
        <taxon>Streptomyces</taxon>
    </lineage>
</organism>
<evidence type="ECO:0000256" key="2">
    <source>
        <dbReference type="ARBA" id="ARBA00009347"/>
    </source>
</evidence>
<dbReference type="InterPro" id="IPR009100">
    <property type="entry name" value="AcylCoA_DH/oxidase_NM_dom_sf"/>
</dbReference>
<name>A0ABW7RCH3_9ACTN</name>
<dbReference type="InterPro" id="IPR013786">
    <property type="entry name" value="AcylCoA_DH/ox_N"/>
</dbReference>
<dbReference type="Proteomes" id="UP001610990">
    <property type="component" value="Unassembled WGS sequence"/>
</dbReference>
<keyword evidence="3" id="KW-0285">Flavoprotein</keyword>
<evidence type="ECO:0000313" key="9">
    <source>
        <dbReference type="Proteomes" id="UP001610990"/>
    </source>
</evidence>
<accession>A0ABW7RCH3</accession>
<dbReference type="GO" id="GO:0016491">
    <property type="term" value="F:oxidoreductase activity"/>
    <property type="evidence" value="ECO:0007669"/>
    <property type="project" value="UniProtKB-KW"/>
</dbReference>
<keyword evidence="9" id="KW-1185">Reference proteome</keyword>
<dbReference type="PANTHER" id="PTHR43884:SF20">
    <property type="entry name" value="ACYL-COA DEHYDROGENASE FADE28"/>
    <property type="match status" value="1"/>
</dbReference>
<evidence type="ECO:0000256" key="4">
    <source>
        <dbReference type="ARBA" id="ARBA00022827"/>
    </source>
</evidence>
<reference evidence="8 9" key="1">
    <citation type="submission" date="2024-10" db="EMBL/GenBank/DDBJ databases">
        <title>The Natural Products Discovery Center: Release of the First 8490 Sequenced Strains for Exploring Actinobacteria Biosynthetic Diversity.</title>
        <authorList>
            <person name="Kalkreuter E."/>
            <person name="Kautsar S.A."/>
            <person name="Yang D."/>
            <person name="Bader C.D."/>
            <person name="Teijaro C.N."/>
            <person name="Fluegel L."/>
            <person name="Davis C.M."/>
            <person name="Simpson J.R."/>
            <person name="Lauterbach L."/>
            <person name="Steele A.D."/>
            <person name="Gui C."/>
            <person name="Meng S."/>
            <person name="Li G."/>
            <person name="Viehrig K."/>
            <person name="Ye F."/>
            <person name="Su P."/>
            <person name="Kiefer A.F."/>
            <person name="Nichols A."/>
            <person name="Cepeda A.J."/>
            <person name="Yan W."/>
            <person name="Fan B."/>
            <person name="Jiang Y."/>
            <person name="Adhikari A."/>
            <person name="Zheng C.-J."/>
            <person name="Schuster L."/>
            <person name="Cowan T.M."/>
            <person name="Smanski M.J."/>
            <person name="Chevrette M.G."/>
            <person name="De Carvalho L.P.S."/>
            <person name="Shen B."/>
        </authorList>
    </citation>
    <scope>NUCLEOTIDE SEQUENCE [LARGE SCALE GENOMIC DNA]</scope>
    <source>
        <strain evidence="8 9">NPDC018013</strain>
    </source>
</reference>
<gene>
    <name evidence="8" type="ORF">ACH4GP_15350</name>
</gene>
<dbReference type="Pfam" id="PF02771">
    <property type="entry name" value="Acyl-CoA_dh_N"/>
    <property type="match status" value="1"/>
</dbReference>
<keyword evidence="5 8" id="KW-0560">Oxidoreductase</keyword>
<evidence type="ECO:0000259" key="6">
    <source>
        <dbReference type="Pfam" id="PF00441"/>
    </source>
</evidence>